<dbReference type="STRING" id="1249101.BST21_13780"/>
<proteinExistence type="inferred from homology"/>
<reference evidence="9 10" key="1">
    <citation type="journal article" date="2019" name="Emerg. Microbes Infect.">
        <title>Comprehensive subspecies identification of 175 nontuberculous mycobacteria species based on 7547 genomic profiles.</title>
        <authorList>
            <person name="Matsumoto Y."/>
            <person name="Kinjo T."/>
            <person name="Motooka D."/>
            <person name="Nabeya D."/>
            <person name="Jung N."/>
            <person name="Uechi K."/>
            <person name="Horii T."/>
            <person name="Iida T."/>
            <person name="Fujita J."/>
            <person name="Nakamura S."/>
        </authorList>
    </citation>
    <scope>NUCLEOTIDE SEQUENCE [LARGE SCALE GENOMIC DNA]</scope>
    <source>
        <strain evidence="9 10">JCM 18439</strain>
    </source>
</reference>
<dbReference type="PANTHER" id="PTHR42703:SF1">
    <property type="entry name" value="NA(+)_H(+) ANTIPORTER SUBUNIT D1"/>
    <property type="match status" value="1"/>
</dbReference>
<evidence type="ECO:0000256" key="7">
    <source>
        <dbReference type="RuleBase" id="RU000320"/>
    </source>
</evidence>
<comment type="similarity">
    <text evidence="2">Belongs to the CPA3 antiporters (TC 2.A.63) subunit D family.</text>
</comment>
<keyword evidence="10" id="KW-1185">Reference proteome</keyword>
<keyword evidence="3" id="KW-1003">Cell membrane</keyword>
<dbReference type="InterPro" id="IPR001750">
    <property type="entry name" value="ND/Mrp_TM"/>
</dbReference>
<sequence>MTLAGTLTPLPVLIPTLGAAATLIAGRRPRLQRLVTLVALSVVVAVCGALLYLADRDGTLVLYVGGWGQSVPGMGPLGITLVVDRLSALMLVVSSIVLLAVVFYAIGQGIRDGDERQPVSIFMPTYLVLSAGVCMAFLAGDLFNLFVGFEVLLAASFVLLTIGASKDRVRAGISYVMVSMVSSLVFLFGIALVYAATGTLNLAELAVRLDDVPAGTRSAMFAVLLVAFGIKAAVFPLSAWLPDSYPTAPAPVTAVFAGLLTKVGVYAIIRAHSLLFPSGGLDPVLLVAALLTMLVGILGAIAQSDIKRLLSFTLVSHIGYMVFGIALSNQLGMSGAIYYVAHHILVQTTLFLVVGLIERQAGASTMDRLGGLAAASPLLAFVFVVPALNLGGIPPFSGFIGKVALLEAGAQDGSVLAWALVGGGVVTSLLTLYVVARVWTKAFWRSREDAPEGHLSAASPSALLDEPGDIKFVDRDNVGRMPAGMVAPTGALIAVGLALTVLAGPIFGYSERAAGEVLDRGQYITAVVGTR</sequence>
<evidence type="ECO:0000256" key="6">
    <source>
        <dbReference type="ARBA" id="ARBA00023136"/>
    </source>
</evidence>
<dbReference type="InterPro" id="IPR050586">
    <property type="entry name" value="CPA3_Na-H_Antiporter_D"/>
</dbReference>
<name>A0A1X0BUM6_MYCCF</name>
<dbReference type="Pfam" id="PF00361">
    <property type="entry name" value="Proton_antipo_M"/>
    <property type="match status" value="1"/>
</dbReference>
<dbReference type="RefSeq" id="WP_083003348.1">
    <property type="nucleotide sequence ID" value="NZ_AP022591.1"/>
</dbReference>
<evidence type="ECO:0000256" key="1">
    <source>
        <dbReference type="ARBA" id="ARBA00004651"/>
    </source>
</evidence>
<dbReference type="GO" id="GO:0042773">
    <property type="term" value="P:ATP synthesis coupled electron transport"/>
    <property type="evidence" value="ECO:0007669"/>
    <property type="project" value="InterPro"/>
</dbReference>
<dbReference type="Proteomes" id="UP000466431">
    <property type="component" value="Chromosome"/>
</dbReference>
<organism evidence="9 10">
    <name type="scientific">Mycolicibacterium celeriflavum</name>
    <name type="common">Mycobacterium celeriflavum</name>
    <dbReference type="NCBI Taxonomy" id="1249101"/>
    <lineage>
        <taxon>Bacteria</taxon>
        <taxon>Bacillati</taxon>
        <taxon>Actinomycetota</taxon>
        <taxon>Actinomycetes</taxon>
        <taxon>Mycobacteriales</taxon>
        <taxon>Mycobacteriaceae</taxon>
        <taxon>Mycolicibacterium</taxon>
    </lineage>
</organism>
<evidence type="ECO:0000256" key="5">
    <source>
        <dbReference type="ARBA" id="ARBA00022989"/>
    </source>
</evidence>
<protein>
    <submittedName>
        <fullName evidence="9">Na+/H+ antiporter subunit D</fullName>
    </submittedName>
</protein>
<feature type="domain" description="NADH:quinone oxidoreductase/Mrp antiporter transmembrane" evidence="8">
    <location>
        <begin position="139"/>
        <end position="427"/>
    </location>
</feature>
<evidence type="ECO:0000259" key="8">
    <source>
        <dbReference type="Pfam" id="PF00361"/>
    </source>
</evidence>
<keyword evidence="4 7" id="KW-0812">Transmembrane</keyword>
<dbReference type="EMBL" id="AP022591">
    <property type="protein sequence ID" value="BBY44500.1"/>
    <property type="molecule type" value="Genomic_DNA"/>
</dbReference>
<dbReference type="GO" id="GO:0005886">
    <property type="term" value="C:plasma membrane"/>
    <property type="evidence" value="ECO:0007669"/>
    <property type="project" value="UniProtKB-SubCell"/>
</dbReference>
<dbReference type="GO" id="GO:0008137">
    <property type="term" value="F:NADH dehydrogenase (ubiquinone) activity"/>
    <property type="evidence" value="ECO:0007669"/>
    <property type="project" value="InterPro"/>
</dbReference>
<evidence type="ECO:0000256" key="3">
    <source>
        <dbReference type="ARBA" id="ARBA00022475"/>
    </source>
</evidence>
<dbReference type="OrthoDB" id="9768329at2"/>
<comment type="subcellular location">
    <subcellularLocation>
        <location evidence="1">Cell membrane</location>
        <topology evidence="1">Multi-pass membrane protein</topology>
    </subcellularLocation>
    <subcellularLocation>
        <location evidence="7">Membrane</location>
        <topology evidence="7">Multi-pass membrane protein</topology>
    </subcellularLocation>
</comment>
<dbReference type="InterPro" id="IPR003918">
    <property type="entry name" value="NADH_UbQ_OxRdtase"/>
</dbReference>
<gene>
    <name evidence="9" type="ORF">MCEL_27950</name>
</gene>
<evidence type="ECO:0000256" key="4">
    <source>
        <dbReference type="ARBA" id="ARBA00022692"/>
    </source>
</evidence>
<dbReference type="AlphaFoldDB" id="A0A1X0BUM6"/>
<dbReference type="KEGG" id="mcee:MCEL_27950"/>
<evidence type="ECO:0000256" key="2">
    <source>
        <dbReference type="ARBA" id="ARBA00005346"/>
    </source>
</evidence>
<keyword evidence="5" id="KW-1133">Transmembrane helix</keyword>
<dbReference type="PRINTS" id="PR01437">
    <property type="entry name" value="NUOXDRDTASE4"/>
</dbReference>
<accession>A0A1X0BUM6</accession>
<dbReference type="PANTHER" id="PTHR42703">
    <property type="entry name" value="NADH DEHYDROGENASE"/>
    <property type="match status" value="1"/>
</dbReference>
<dbReference type="NCBIfam" id="NF009308">
    <property type="entry name" value="PRK12665.1"/>
    <property type="match status" value="1"/>
</dbReference>
<keyword evidence="6" id="KW-0472">Membrane</keyword>
<evidence type="ECO:0000313" key="10">
    <source>
        <dbReference type="Proteomes" id="UP000466431"/>
    </source>
</evidence>
<evidence type="ECO:0000313" key="9">
    <source>
        <dbReference type="EMBL" id="BBY44500.1"/>
    </source>
</evidence>